<keyword evidence="1" id="KW-0472">Membrane</keyword>
<gene>
    <name evidence="2" type="ordered locus">Emtol_3106</name>
</gene>
<keyword evidence="3" id="KW-1185">Reference proteome</keyword>
<keyword evidence="1" id="KW-0812">Transmembrane</keyword>
<organism evidence="2 3">
    <name type="scientific">Emticicia oligotrophica (strain DSM 17448 / CIP 109782 / MTCC 6937 / GPTSA100-15)</name>
    <dbReference type="NCBI Taxonomy" id="929562"/>
    <lineage>
        <taxon>Bacteria</taxon>
        <taxon>Pseudomonadati</taxon>
        <taxon>Bacteroidota</taxon>
        <taxon>Cytophagia</taxon>
        <taxon>Cytophagales</taxon>
        <taxon>Leadbetterellaceae</taxon>
        <taxon>Emticicia</taxon>
    </lineage>
</organism>
<protein>
    <recommendedName>
        <fullName evidence="4">DUF3619 family protein</fullName>
    </recommendedName>
</protein>
<evidence type="ECO:0008006" key="4">
    <source>
        <dbReference type="Google" id="ProtNLM"/>
    </source>
</evidence>
<dbReference type="Proteomes" id="UP000002875">
    <property type="component" value="Chromosome"/>
</dbReference>
<dbReference type="RefSeq" id="WP_015029933.1">
    <property type="nucleotide sequence ID" value="NC_018748.1"/>
</dbReference>
<reference evidence="2 3" key="1">
    <citation type="submission" date="2011-07" db="EMBL/GenBank/DDBJ databases">
        <title>The complete genome of chromosome of Emticicia oligotrophica DSM 17448.</title>
        <authorList>
            <consortium name="US DOE Joint Genome Institute (JGI-PGF)"/>
            <person name="Lucas S."/>
            <person name="Han J."/>
            <person name="Lapidus A."/>
            <person name="Bruce D."/>
            <person name="Goodwin L."/>
            <person name="Pitluck S."/>
            <person name="Peters L."/>
            <person name="Kyrpides N."/>
            <person name="Mavromatis K."/>
            <person name="Ivanova N."/>
            <person name="Ovchinnikova G."/>
            <person name="Teshima H."/>
            <person name="Detter J.C."/>
            <person name="Tapia R."/>
            <person name="Han C."/>
            <person name="Land M."/>
            <person name="Hauser L."/>
            <person name="Markowitz V."/>
            <person name="Cheng J.-F."/>
            <person name="Hugenholtz P."/>
            <person name="Woyke T."/>
            <person name="Wu D."/>
            <person name="Tindall B."/>
            <person name="Pomrenke H."/>
            <person name="Brambilla E."/>
            <person name="Klenk H.-P."/>
            <person name="Eisen J.A."/>
        </authorList>
    </citation>
    <scope>NUCLEOTIDE SEQUENCE [LARGE SCALE GENOMIC DNA]</scope>
    <source>
        <strain evidence="2 3">DSM 17448</strain>
    </source>
</reference>
<accession>A0ABN4APY4</accession>
<evidence type="ECO:0000313" key="2">
    <source>
        <dbReference type="EMBL" id="AFK04239.1"/>
    </source>
</evidence>
<evidence type="ECO:0000256" key="1">
    <source>
        <dbReference type="SAM" id="Phobius"/>
    </source>
</evidence>
<sequence>MKNQEEIERQIEETLRALEGIERAEPRPFFLTRLENRMQQRYAPVPKFMVKPAFIWSFLTLIVLINVGVLLRYGQKTVKSEAQDASSFAQEYGLNTFDSNL</sequence>
<name>A0ABN4APY4_EMTOG</name>
<evidence type="ECO:0000313" key="3">
    <source>
        <dbReference type="Proteomes" id="UP000002875"/>
    </source>
</evidence>
<feature type="transmembrane region" description="Helical" evidence="1">
    <location>
        <begin position="53"/>
        <end position="71"/>
    </location>
</feature>
<keyword evidence="1" id="KW-1133">Transmembrane helix</keyword>
<proteinExistence type="predicted"/>
<dbReference type="EMBL" id="CP002961">
    <property type="protein sequence ID" value="AFK04239.1"/>
    <property type="molecule type" value="Genomic_DNA"/>
</dbReference>